<evidence type="ECO:0000313" key="11">
    <source>
        <dbReference type="EMBL" id="ADG90439.1"/>
    </source>
</evidence>
<dbReference type="NCBIfam" id="TIGR02153">
    <property type="entry name" value="gatD_arch"/>
    <property type="match status" value="1"/>
</dbReference>
<dbReference type="AlphaFoldDB" id="D5TZY9"/>
<sequence>MEIYHGYTGFVAFKLKEANAEPGDVIRVENPNGESFTGVLMPKQLLYSDKPVIVLKLSNGYNIGVKIDPNTRVLLVSKKRELPRTIGSQPLPKKPFVSILATGGTIASKVDYVTGAVTPLIDPHELLEWAPELGDVGFLNVREVMKKFSEDITPSDWEKLSLEVYREITSGAEGVVVAHGTDMMSYSAAALAFSIIGKPVPIVFVGSQRSSDRPSSDSFFNLYSAVLTAFKASFAESVIVMHGDSSDSYAVVLRGVKARKMHTSRRDAFQPVNDKPIAIVYPYSREIRIVGRVFEKRDPGREASLRNKFDDKVAIVKAYPGLQEEIINFLVDKKFSGIVIEGSGLGHVPNSLIDSLKRAVENEIPVVITSQCLFGRVNLNVYSTGRRLLEAGVIPASDMLPETAYVKLSWILGSVTKNLSEVRELMLTNIAGEINERHTLELFPRWSHE</sequence>
<reference evidence="11 12" key="1">
    <citation type="journal article" date="2010" name="Stand. Genomic Sci.">
        <title>Complete genome sequence of Thermosphaera aggregans type strain (M11TL).</title>
        <authorList>
            <person name="Spring S."/>
            <person name="Rachel R."/>
            <person name="Lapidus A."/>
            <person name="Davenport K."/>
            <person name="Tice H."/>
            <person name="Copeland A."/>
            <person name="Cheng J.F."/>
            <person name="Lucas S."/>
            <person name="Chen F."/>
            <person name="Nolan M."/>
            <person name="Bruce D."/>
            <person name="Goodwin L."/>
            <person name="Pitluck S."/>
            <person name="Ivanova N."/>
            <person name="Mavromatis K."/>
            <person name="Ovchinnikova G."/>
            <person name="Pati A."/>
            <person name="Chen A."/>
            <person name="Palaniappan K."/>
            <person name="Land M."/>
            <person name="Hauser L."/>
            <person name="Chang Y.J."/>
            <person name="Jeffries C.C."/>
            <person name="Brettin T."/>
            <person name="Detter J.C."/>
            <person name="Tapia R."/>
            <person name="Han C."/>
            <person name="Heimerl T."/>
            <person name="Weikl F."/>
            <person name="Brambilla E."/>
            <person name="Goker M."/>
            <person name="Bristow J."/>
            <person name="Eisen J.A."/>
            <person name="Markowitz V."/>
            <person name="Hugenholtz P."/>
            <person name="Kyrpides N.C."/>
            <person name="Klenk H.P."/>
        </authorList>
    </citation>
    <scope>NUCLEOTIDE SEQUENCE [LARGE SCALE GENOMIC DNA]</scope>
    <source>
        <strain evidence="12">DSM 11486 / M11TL</strain>
    </source>
</reference>
<dbReference type="SMART" id="SM00870">
    <property type="entry name" value="Asparaginase"/>
    <property type="match status" value="1"/>
</dbReference>
<dbReference type="PROSITE" id="PS51732">
    <property type="entry name" value="ASN_GLN_ASE_3"/>
    <property type="match status" value="1"/>
</dbReference>
<dbReference type="InterPro" id="IPR027473">
    <property type="entry name" value="L-asparaginase_C"/>
</dbReference>
<dbReference type="PANTHER" id="PTHR11707:SF28">
    <property type="entry name" value="60 KDA LYSOPHOSPHOLIPASE"/>
    <property type="match status" value="1"/>
</dbReference>
<dbReference type="SUPFAM" id="SSF53774">
    <property type="entry name" value="Glutaminase/Asparaginase"/>
    <property type="match status" value="1"/>
</dbReference>
<dbReference type="GeneID" id="9165171"/>
<dbReference type="PIRSF" id="PIRSF500175">
    <property type="entry name" value="Glu_ADT_D"/>
    <property type="match status" value="1"/>
</dbReference>
<comment type="subunit">
    <text evidence="5 7">Heterodimer of GatD and GatE.</text>
</comment>
<feature type="active site" evidence="5">
    <location>
        <position position="181"/>
    </location>
</feature>
<dbReference type="InterPro" id="IPR020827">
    <property type="entry name" value="Asparaginase/glutaminase_AS1"/>
</dbReference>
<dbReference type="EC" id="6.3.5.-" evidence="5 7"/>
<feature type="active site" evidence="5 6">
    <location>
        <position position="105"/>
    </location>
</feature>
<proteinExistence type="inferred from homology"/>
<feature type="active site" evidence="5">
    <location>
        <position position="260"/>
    </location>
</feature>
<dbReference type="InterPro" id="IPR037152">
    <property type="entry name" value="L-asparaginase_N_sf"/>
</dbReference>
<dbReference type="InterPro" id="IPR036152">
    <property type="entry name" value="Asp/glu_Ase-like_sf"/>
</dbReference>
<evidence type="ECO:0000259" key="9">
    <source>
        <dbReference type="Pfam" id="PF17763"/>
    </source>
</evidence>
<dbReference type="InterPro" id="IPR011878">
    <property type="entry name" value="GatD"/>
</dbReference>
<keyword evidence="11" id="KW-0808">Transferase</keyword>
<comment type="catalytic activity">
    <reaction evidence="5 7">
        <text>L-glutamyl-tRNA(Gln) + L-glutamine + ATP + H2O = L-glutaminyl-tRNA(Gln) + L-glutamate + ADP + phosphate + H(+)</text>
        <dbReference type="Rhea" id="RHEA:17521"/>
        <dbReference type="Rhea" id="RHEA-COMP:9681"/>
        <dbReference type="Rhea" id="RHEA-COMP:9684"/>
        <dbReference type="ChEBI" id="CHEBI:15377"/>
        <dbReference type="ChEBI" id="CHEBI:15378"/>
        <dbReference type="ChEBI" id="CHEBI:29985"/>
        <dbReference type="ChEBI" id="CHEBI:30616"/>
        <dbReference type="ChEBI" id="CHEBI:43474"/>
        <dbReference type="ChEBI" id="CHEBI:58359"/>
        <dbReference type="ChEBI" id="CHEBI:78520"/>
        <dbReference type="ChEBI" id="CHEBI:78521"/>
        <dbReference type="ChEBI" id="CHEBI:456216"/>
    </reaction>
</comment>
<dbReference type="GO" id="GO:0006520">
    <property type="term" value="P:amino acid metabolic process"/>
    <property type="evidence" value="ECO:0007669"/>
    <property type="project" value="InterPro"/>
</dbReference>
<dbReference type="PRINTS" id="PR00139">
    <property type="entry name" value="ASNGLNASE"/>
</dbReference>
<dbReference type="InterPro" id="IPR040918">
    <property type="entry name" value="GatD_N"/>
</dbReference>
<dbReference type="OrthoDB" id="371959at2157"/>
<dbReference type="InterPro" id="IPR037222">
    <property type="entry name" value="GatD_N_sf"/>
</dbReference>
<dbReference type="NCBIfam" id="NF003217">
    <property type="entry name" value="PRK04183.1"/>
    <property type="match status" value="1"/>
</dbReference>
<dbReference type="RefSeq" id="WP_013129032.1">
    <property type="nucleotide sequence ID" value="NC_014160.1"/>
</dbReference>
<gene>
    <name evidence="5" type="primary">gatD</name>
    <name evidence="11" type="ordered locus">Tagg_0159</name>
</gene>
<dbReference type="CDD" id="cd08962">
    <property type="entry name" value="GatD"/>
    <property type="match status" value="1"/>
</dbReference>
<name>D5TZY9_THEAM</name>
<dbReference type="Pfam" id="PF17763">
    <property type="entry name" value="Asparaginase_C"/>
    <property type="match status" value="1"/>
</dbReference>
<dbReference type="PIRSF" id="PIRSF001220">
    <property type="entry name" value="L-ASNase_gatD"/>
    <property type="match status" value="1"/>
</dbReference>
<dbReference type="STRING" id="633148.Tagg_0159"/>
<dbReference type="Gene3D" id="3.40.50.40">
    <property type="match status" value="1"/>
</dbReference>
<dbReference type="GO" id="GO:0050567">
    <property type="term" value="F:glutaminyl-tRNA synthase (glutamine-hydrolyzing) activity"/>
    <property type="evidence" value="ECO:0007669"/>
    <property type="project" value="UniProtKB-UniRule"/>
</dbReference>
<dbReference type="HOGENOM" id="CLU_019134_2_1_2"/>
<dbReference type="NCBIfam" id="TIGR00519">
    <property type="entry name" value="asnASE_I"/>
    <property type="match status" value="1"/>
</dbReference>
<dbReference type="InterPro" id="IPR006034">
    <property type="entry name" value="Asparaginase/glutaminase-like"/>
</dbReference>
<organism evidence="11 12">
    <name type="scientific">Thermosphaera aggregans (strain DSM 11486 / M11TL)</name>
    <dbReference type="NCBI Taxonomy" id="633148"/>
    <lineage>
        <taxon>Archaea</taxon>
        <taxon>Thermoproteota</taxon>
        <taxon>Thermoprotei</taxon>
        <taxon>Desulfurococcales</taxon>
        <taxon>Desulfurococcaceae</taxon>
        <taxon>Thermosphaera</taxon>
    </lineage>
</organism>
<feature type="active site" evidence="5">
    <location>
        <position position="182"/>
    </location>
</feature>
<dbReference type="Gene3D" id="3.40.50.1170">
    <property type="entry name" value="L-asparaginase, N-terminal domain"/>
    <property type="match status" value="1"/>
</dbReference>
<dbReference type="PROSITE" id="PS00144">
    <property type="entry name" value="ASN_GLN_ASE_1"/>
    <property type="match status" value="1"/>
</dbReference>
<dbReference type="GO" id="GO:0005524">
    <property type="term" value="F:ATP binding"/>
    <property type="evidence" value="ECO:0007669"/>
    <property type="project" value="UniProtKB-KW"/>
</dbReference>
<evidence type="ECO:0000259" key="10">
    <source>
        <dbReference type="Pfam" id="PF18195"/>
    </source>
</evidence>
<evidence type="ECO:0000256" key="1">
    <source>
        <dbReference type="ARBA" id="ARBA00022598"/>
    </source>
</evidence>
<dbReference type="Pfam" id="PF18195">
    <property type="entry name" value="GatD_N"/>
    <property type="match status" value="1"/>
</dbReference>
<reference key="3">
    <citation type="submission" date="2010-02" db="EMBL/GenBank/DDBJ databases">
        <title>Complete genome sequence of Thermosphaera aggregans type strain (M11TL).</title>
        <authorList>
            <consortium name="US DOE Joint Genome Institute (JGI-PGF)"/>
            <person name="Spring S."/>
            <person name="Lapidus A."/>
            <person name="Munk C."/>
            <person name="Schroeder M."/>
            <person name="Glavina Del Rio T."/>
            <person name="Tice H."/>
            <person name="Copeland A."/>
            <person name="Cheng J.-F."/>
            <person name="Lucas S."/>
            <person name="Chen F."/>
            <person name="Nolan M."/>
            <person name="Bruce D."/>
            <person name="Goodwin L."/>
            <person name="Pitluck S."/>
            <person name="Ivanova N."/>
            <person name="Mavromatis K."/>
            <person name="Ovchinnikova G."/>
            <person name="Pati A."/>
            <person name="Chen A."/>
            <person name="Palaniappan K."/>
            <person name="Land M."/>
            <person name="Hauser L."/>
            <person name="Chang Y.-J."/>
            <person name="Jeffries C.C."/>
            <person name="Brettin T."/>
            <person name="Detter J.C."/>
            <person name="Tapia R."/>
            <person name="Han C."/>
            <person name="Chain P."/>
            <person name="Heimerl T."/>
            <person name="Weik F."/>
            <person name="Goker M."/>
            <person name="Rachel R."/>
            <person name="Bristow J."/>
            <person name="Eisen J.A."/>
            <person name="Markowitz V."/>
            <person name="Hugenholtz P."/>
            <person name="Kyrpides N.C."/>
            <person name="Klenk H.-P."/>
        </authorList>
    </citation>
    <scope>NUCLEOTIDE SEQUENCE</scope>
    <source>
        <strain>DSM 11486</strain>
    </source>
</reference>
<evidence type="ECO:0000313" key="12">
    <source>
        <dbReference type="Proteomes" id="UP000002376"/>
    </source>
</evidence>
<evidence type="ECO:0000256" key="6">
    <source>
        <dbReference type="PROSITE-ProRule" id="PRU10099"/>
    </source>
</evidence>
<feature type="domain" description="Asparaginase/glutaminase C-terminal" evidence="9">
    <location>
        <begin position="312"/>
        <end position="426"/>
    </location>
</feature>
<dbReference type="Gene3D" id="2.30.30.520">
    <property type="match status" value="1"/>
</dbReference>
<evidence type="ECO:0000256" key="5">
    <source>
        <dbReference type="HAMAP-Rule" id="MF_00586"/>
    </source>
</evidence>
<dbReference type="GO" id="GO:0004067">
    <property type="term" value="F:asparaginase activity"/>
    <property type="evidence" value="ECO:0007669"/>
    <property type="project" value="UniProtKB-UniRule"/>
</dbReference>
<keyword evidence="3 5" id="KW-0067">ATP-binding</keyword>
<keyword evidence="1 5" id="KW-0436">Ligase</keyword>
<evidence type="ECO:0000256" key="4">
    <source>
        <dbReference type="ARBA" id="ARBA00022917"/>
    </source>
</evidence>
<dbReference type="InterPro" id="IPR027474">
    <property type="entry name" value="L-asparaginase_N"/>
</dbReference>
<comment type="function">
    <text evidence="5 7">Allows the formation of correctly charged Gln-tRNA(Gln) through the transamidation of misacylated Glu-tRNA(Gln) in organisms which lack glutaminyl-tRNA synthetase. The reaction takes place in the presence of glutamine and ATP through an activated gamma-phospho-Glu-tRNA(Gln). The GatDE system is specific for glutamate and does not act on aspartate.</text>
</comment>
<dbReference type="SUPFAM" id="SSF141300">
    <property type="entry name" value="GatD N-terminal domain-like"/>
    <property type="match status" value="1"/>
</dbReference>
<dbReference type="EMBL" id="CP001939">
    <property type="protein sequence ID" value="ADG90439.1"/>
    <property type="molecule type" value="Genomic_DNA"/>
</dbReference>
<feature type="domain" description="L-asparaginase N-terminal" evidence="8">
    <location>
        <begin position="97"/>
        <end position="280"/>
    </location>
</feature>
<dbReference type="KEGG" id="tag:Tagg_0159"/>
<dbReference type="eggNOG" id="arCOG01924">
    <property type="taxonomic scope" value="Archaea"/>
</dbReference>
<accession>D5TZY9</accession>
<dbReference type="GO" id="GO:0016740">
    <property type="term" value="F:transferase activity"/>
    <property type="evidence" value="ECO:0007669"/>
    <property type="project" value="UniProtKB-KW"/>
</dbReference>
<keyword evidence="4 5" id="KW-0648">Protein biosynthesis</keyword>
<dbReference type="GO" id="GO:0006450">
    <property type="term" value="P:regulation of translational fidelity"/>
    <property type="evidence" value="ECO:0007669"/>
    <property type="project" value="InterPro"/>
</dbReference>
<evidence type="ECO:0000259" key="8">
    <source>
        <dbReference type="Pfam" id="PF00710"/>
    </source>
</evidence>
<dbReference type="Pfam" id="PF00710">
    <property type="entry name" value="Asparaginase"/>
    <property type="match status" value="1"/>
</dbReference>
<dbReference type="InterPro" id="IPR006033">
    <property type="entry name" value="AsnA_fam"/>
</dbReference>
<keyword evidence="12" id="KW-1185">Reference proteome</keyword>
<keyword evidence="2 5" id="KW-0547">Nucleotide-binding</keyword>
<dbReference type="PANTHER" id="PTHR11707">
    <property type="entry name" value="L-ASPARAGINASE"/>
    <property type="match status" value="1"/>
</dbReference>
<dbReference type="HAMAP" id="MF_00586">
    <property type="entry name" value="GatD"/>
    <property type="match status" value="1"/>
</dbReference>
<dbReference type="InterPro" id="IPR040919">
    <property type="entry name" value="Asparaginase_C"/>
</dbReference>
<comment type="similarity">
    <text evidence="5 7">Belongs to the asparaginase 1 family. GatD subfamily.</text>
</comment>
<dbReference type="Proteomes" id="UP000002376">
    <property type="component" value="Chromosome"/>
</dbReference>
<evidence type="ECO:0000256" key="2">
    <source>
        <dbReference type="ARBA" id="ARBA00022741"/>
    </source>
</evidence>
<protein>
    <recommendedName>
        <fullName evidence="5 7">Glutamyl-tRNA(Gln) amidotransferase subunit D</fullName>
        <shortName evidence="5">Glu-ADT subunit D</shortName>
        <ecNumber evidence="5 7">6.3.5.-</ecNumber>
    </recommendedName>
</protein>
<dbReference type="GO" id="GO:0006412">
    <property type="term" value="P:translation"/>
    <property type="evidence" value="ECO:0007669"/>
    <property type="project" value="UniProtKB-UniRule"/>
</dbReference>
<evidence type="ECO:0000256" key="7">
    <source>
        <dbReference type="RuleBase" id="RU004457"/>
    </source>
</evidence>
<evidence type="ECO:0000256" key="3">
    <source>
        <dbReference type="ARBA" id="ARBA00022840"/>
    </source>
</evidence>
<reference evidence="12" key="2">
    <citation type="journal article" date="2010" name="Stand. Genomic Sci.">
        <title>Complete genome sequence of Thermosphaera aggregans type strain (M11TLT).</title>
        <authorList>
            <person name="Spring S."/>
            <person name="Rachel R."/>
            <person name="Lapidus A."/>
            <person name="Davenport K."/>
            <person name="Tice H."/>
            <person name="Copeland A."/>
            <person name="Cheng J.-F."/>
            <person name="Lucas S."/>
            <person name="Chen F."/>
            <person name="Nolan M."/>
            <person name="Bruce D."/>
            <person name="Goodwin L."/>
            <person name="Pitluck S."/>
            <person name="Ivanova N."/>
            <person name="Mavromatis K."/>
            <person name="Ovchinnikova G."/>
            <person name="Pati A."/>
            <person name="Chen A."/>
            <person name="Palaniappan K."/>
            <person name="Land M."/>
            <person name="Hauser L."/>
            <person name="Chang Y.-J."/>
            <person name="Jeffries C.C."/>
            <person name="Brettin T."/>
            <person name="Detter J.C."/>
            <person name="Tapia R."/>
            <person name="Han C."/>
            <person name="Heimerl T."/>
            <person name="Weikl F."/>
            <person name="Brambilla E."/>
            <person name="Goker M."/>
            <person name="Bristow J."/>
            <person name="Eisen J.A."/>
            <person name="Markowitz V."/>
            <person name="Hugenholtz P."/>
            <person name="Kyrpides N.C."/>
            <person name="Klenk H.-P."/>
        </authorList>
    </citation>
    <scope>NUCLEOTIDE SEQUENCE [LARGE SCALE GENOMIC DNA]</scope>
    <source>
        <strain evidence="12">DSM 11486 / M11TL</strain>
    </source>
</reference>
<feature type="domain" description="GatD N-terminal" evidence="10">
    <location>
        <begin position="20"/>
        <end position="73"/>
    </location>
</feature>